<proteinExistence type="predicted"/>
<dbReference type="InterPro" id="IPR027417">
    <property type="entry name" value="P-loop_NTPase"/>
</dbReference>
<dbReference type="EMBL" id="CAIX01001148">
    <property type="protein sequence ID" value="CCI11521.1"/>
    <property type="molecule type" value="Genomic_DNA"/>
</dbReference>
<dbReference type="AlphaFoldDB" id="A0A024FWZ7"/>
<reference evidence="1 2" key="1">
    <citation type="submission" date="2012-05" db="EMBL/GenBank/DDBJ databases">
        <title>Recombination and specialization in a pathogen metapopulation.</title>
        <authorList>
            <person name="Gardiner A."/>
            <person name="Kemen E."/>
            <person name="Schultz-Larsen T."/>
            <person name="MacLean D."/>
            <person name="Van Oosterhout C."/>
            <person name="Jones J.D.G."/>
        </authorList>
    </citation>
    <scope>NUCLEOTIDE SEQUENCE [LARGE SCALE GENOMIC DNA]</scope>
    <source>
        <strain evidence="1 2">Ac Nc2</strain>
    </source>
</reference>
<sequence>MGQDRCAGVIEAIHVARSVYSSPISHTKCPQHFWHLSIPSTHWNLQQYEMIIKQQFEQLSAVLPQNGKQLKTQQAWKFYHYTVIFQNLAQRYLFRRRLARLRAGTISLQALWCGYVLCKRVRLISLASIQHQARFRGRRALICIVSWASINESFVSKRFTDYSIS</sequence>
<evidence type="ECO:0000313" key="2">
    <source>
        <dbReference type="Proteomes" id="UP000053237"/>
    </source>
</evidence>
<dbReference type="STRING" id="65357.A0A024FWZ7"/>
<gene>
    <name evidence="1" type="ORF">BN9_130700</name>
</gene>
<keyword evidence="2" id="KW-1185">Reference proteome</keyword>
<comment type="caution">
    <text evidence="1">The sequence shown here is derived from an EMBL/GenBank/DDBJ whole genome shotgun (WGS) entry which is preliminary data.</text>
</comment>
<dbReference type="SUPFAM" id="SSF52540">
    <property type="entry name" value="P-loop containing nucleoside triphosphate hydrolases"/>
    <property type="match status" value="1"/>
</dbReference>
<dbReference type="InParanoid" id="A0A024FWZ7"/>
<accession>A0A024FWZ7</accession>
<organism evidence="1 2">
    <name type="scientific">Albugo candida</name>
    <dbReference type="NCBI Taxonomy" id="65357"/>
    <lineage>
        <taxon>Eukaryota</taxon>
        <taxon>Sar</taxon>
        <taxon>Stramenopiles</taxon>
        <taxon>Oomycota</taxon>
        <taxon>Peronosporomycetes</taxon>
        <taxon>Albuginales</taxon>
        <taxon>Albuginaceae</taxon>
        <taxon>Albugo</taxon>
    </lineage>
</organism>
<evidence type="ECO:0000313" key="1">
    <source>
        <dbReference type="EMBL" id="CCI11521.1"/>
    </source>
</evidence>
<protein>
    <submittedName>
        <fullName evidence="1">Uncharacterized protein</fullName>
    </submittedName>
</protein>
<dbReference type="Proteomes" id="UP000053237">
    <property type="component" value="Unassembled WGS sequence"/>
</dbReference>
<name>A0A024FWZ7_9STRA</name>